<keyword evidence="2 5" id="KW-0808">Transferase</keyword>
<reference evidence="5 6" key="2">
    <citation type="journal article" date="2011" name="Mol. Biol. Evol.">
        <title>Unity in variety--the pan-genome of the Chlamydiae.</title>
        <authorList>
            <person name="Collingro A."/>
            <person name="Tischler P."/>
            <person name="Weinmaier T."/>
            <person name="Penz T."/>
            <person name="Heinz E."/>
            <person name="Brunham R.C."/>
            <person name="Read T.D."/>
            <person name="Bavoil P.M."/>
            <person name="Sachse K."/>
            <person name="Kahane S."/>
            <person name="Friedman M.G."/>
            <person name="Rattei T."/>
            <person name="Myers G.S."/>
            <person name="Horn M."/>
        </authorList>
    </citation>
    <scope>NUCLEOTIDE SEQUENCE [LARGE SCALE GENOMIC DNA]</scope>
    <source>
        <strain evidence="6">ATCC VR-1471 / Z</strain>
    </source>
</reference>
<dbReference type="GO" id="GO:0006654">
    <property type="term" value="P:phosphatidic acid biosynthetic process"/>
    <property type="evidence" value="ECO:0007669"/>
    <property type="project" value="TreeGrafter"/>
</dbReference>
<dbReference type="STRING" id="331113.SNE_A21730"/>
<dbReference type="CDD" id="cd07989">
    <property type="entry name" value="LPLAT_AGPAT-like"/>
    <property type="match status" value="1"/>
</dbReference>
<dbReference type="SUPFAM" id="SSF69593">
    <property type="entry name" value="Glycerol-3-phosphate (1)-acyltransferase"/>
    <property type="match status" value="1"/>
</dbReference>
<evidence type="ECO:0000313" key="5">
    <source>
        <dbReference type="EMBL" id="CCB90050.1"/>
    </source>
</evidence>
<proteinExistence type="predicted"/>
<evidence type="ECO:0000259" key="4">
    <source>
        <dbReference type="SMART" id="SM00563"/>
    </source>
</evidence>
<dbReference type="HOGENOM" id="CLU_027938_4_5_0"/>
<dbReference type="KEGG" id="sng:SNE_A21730"/>
<evidence type="ECO:0000256" key="1">
    <source>
        <dbReference type="ARBA" id="ARBA00005189"/>
    </source>
</evidence>
<dbReference type="PANTHER" id="PTHR10434:SF40">
    <property type="entry name" value="1-ACYL-SN-GLYCEROL-3-PHOSPHATE ACYLTRANSFERASE"/>
    <property type="match status" value="1"/>
</dbReference>
<evidence type="ECO:0000313" key="6">
    <source>
        <dbReference type="Proteomes" id="UP000000496"/>
    </source>
</evidence>
<dbReference type="EMBL" id="FR872582">
    <property type="protein sequence ID" value="CCB90050.1"/>
    <property type="molecule type" value="Genomic_DNA"/>
</dbReference>
<protein>
    <submittedName>
        <fullName evidence="5">Putative 1-acyl-sn-glycerol-3-phosphate acyltransferase</fullName>
        <ecNumber evidence="5">2.3.1.51</ecNumber>
    </submittedName>
</protein>
<name>F8L420_SIMNZ</name>
<dbReference type="PANTHER" id="PTHR10434">
    <property type="entry name" value="1-ACYL-SN-GLYCEROL-3-PHOSPHATE ACYLTRANSFERASE"/>
    <property type="match status" value="1"/>
</dbReference>
<dbReference type="InterPro" id="IPR002123">
    <property type="entry name" value="Plipid/glycerol_acylTrfase"/>
</dbReference>
<accession>F8L420</accession>
<dbReference type="RefSeq" id="WP_013944516.1">
    <property type="nucleotide sequence ID" value="NC_015713.1"/>
</dbReference>
<dbReference type="OrthoDB" id="9803035at2"/>
<dbReference type="Pfam" id="PF01553">
    <property type="entry name" value="Acyltransferase"/>
    <property type="match status" value="1"/>
</dbReference>
<dbReference type="eggNOG" id="COG0204">
    <property type="taxonomic scope" value="Bacteria"/>
</dbReference>
<dbReference type="AlphaFoldDB" id="F8L420"/>
<organism evidence="5 6">
    <name type="scientific">Simkania negevensis (strain ATCC VR-1471 / DSM 27360 / Z)</name>
    <dbReference type="NCBI Taxonomy" id="331113"/>
    <lineage>
        <taxon>Bacteria</taxon>
        <taxon>Pseudomonadati</taxon>
        <taxon>Chlamydiota</taxon>
        <taxon>Chlamydiia</taxon>
        <taxon>Parachlamydiales</taxon>
        <taxon>Simkaniaceae</taxon>
        <taxon>Simkania</taxon>
    </lineage>
</organism>
<keyword evidence="6" id="KW-1185">Reference proteome</keyword>
<dbReference type="EC" id="2.3.1.51" evidence="5"/>
<keyword evidence="3 5" id="KW-0012">Acyltransferase</keyword>
<evidence type="ECO:0000256" key="3">
    <source>
        <dbReference type="ARBA" id="ARBA00023315"/>
    </source>
</evidence>
<dbReference type="Proteomes" id="UP000000496">
    <property type="component" value="Chromosome gsn.131"/>
</dbReference>
<sequence>MKVFYFFVITLTRLIFKVFYGMRVYGHEHYFKGGAILAPNHVSYFDPPIVAAASPENIHFLARETLFRSWFGKMIAALNAHPVQGQVNNLKAIKTICGLLKKGYKVILFPEGTRSKDNTLGEIKPGIGMLVSRSETAIIPVYIHGTFKIWPRSRKFPRFFGRTAVVFGSPIHWDDYTDMDKKEAQEHIAHRLASALEELRKWYESGADGNPP</sequence>
<dbReference type="SMART" id="SM00563">
    <property type="entry name" value="PlsC"/>
    <property type="match status" value="1"/>
</dbReference>
<evidence type="ECO:0000256" key="2">
    <source>
        <dbReference type="ARBA" id="ARBA00022679"/>
    </source>
</evidence>
<feature type="domain" description="Phospholipid/glycerol acyltransferase" evidence="4">
    <location>
        <begin position="35"/>
        <end position="146"/>
    </location>
</feature>
<comment type="pathway">
    <text evidence="1">Lipid metabolism.</text>
</comment>
<dbReference type="GO" id="GO:0003841">
    <property type="term" value="F:1-acylglycerol-3-phosphate O-acyltransferase activity"/>
    <property type="evidence" value="ECO:0007669"/>
    <property type="project" value="UniProtKB-EC"/>
</dbReference>
<reference key="1">
    <citation type="journal article" date="2011" name="Mol. Biol. Evol.">
        <title>Unity in variety -- the pan-genome of the Chlamydiae.</title>
        <authorList>
            <person name="Collingro A."/>
            <person name="Tischler P."/>
            <person name="Weinmaier T."/>
            <person name="Penz T."/>
            <person name="Heinz E."/>
            <person name="Brunham R.C."/>
            <person name="Read T.D."/>
            <person name="Bavoil P.M."/>
            <person name="Sachse K."/>
            <person name="Kahane S."/>
            <person name="Friedman M.G."/>
            <person name="Rattei T."/>
            <person name="Myers G.S.A."/>
            <person name="Horn M."/>
        </authorList>
    </citation>
    <scope>NUCLEOTIDE SEQUENCE</scope>
    <source>
        <strain>Z</strain>
    </source>
</reference>
<gene>
    <name evidence="5" type="primary">plsC</name>
    <name evidence="5" type="ordered locus">SNE_A21730</name>
</gene>